<reference evidence="2 3" key="1">
    <citation type="submission" date="2016-01" db="EMBL/GenBank/DDBJ databases">
        <title>The new phylogeny of the genus Mycobacterium.</title>
        <authorList>
            <person name="Tarcisio F."/>
            <person name="Conor M."/>
            <person name="Antonella G."/>
            <person name="Elisabetta G."/>
            <person name="Giulia F.S."/>
            <person name="Sara T."/>
            <person name="Anna F."/>
            <person name="Clotilde B."/>
            <person name="Roberto B."/>
            <person name="Veronica D.S."/>
            <person name="Fabio R."/>
            <person name="Monica P."/>
            <person name="Olivier J."/>
            <person name="Enrico T."/>
            <person name="Nicola S."/>
        </authorList>
    </citation>
    <scope>NUCLEOTIDE SEQUENCE [LARGE SCALE GENOMIC DNA]</scope>
    <source>
        <strain evidence="2 3">DSM 44164</strain>
    </source>
</reference>
<feature type="chain" id="PRO_5013253486" description="Secreted protein" evidence="1">
    <location>
        <begin position="24"/>
        <end position="132"/>
    </location>
</feature>
<protein>
    <recommendedName>
        <fullName evidence="4">Secreted protein</fullName>
    </recommendedName>
</protein>
<evidence type="ECO:0008006" key="4">
    <source>
        <dbReference type="Google" id="ProtNLM"/>
    </source>
</evidence>
<organism evidence="2 3">
    <name type="scientific">Mycolicibacter nonchromogenicus</name>
    <name type="common">Mycobacterium nonchromogenicum</name>
    <dbReference type="NCBI Taxonomy" id="1782"/>
    <lineage>
        <taxon>Bacteria</taxon>
        <taxon>Bacillati</taxon>
        <taxon>Actinomycetota</taxon>
        <taxon>Actinomycetes</taxon>
        <taxon>Mycobacteriales</taxon>
        <taxon>Mycobacteriaceae</taxon>
        <taxon>Mycolicibacter</taxon>
    </lineage>
</organism>
<evidence type="ECO:0000313" key="3">
    <source>
        <dbReference type="Proteomes" id="UP000193108"/>
    </source>
</evidence>
<keyword evidence="3" id="KW-1185">Reference proteome</keyword>
<sequence length="132" mass="13723">MRNSSRAVALSAAAVISAAPAYADPPLLNGEYQGDDQEFAWTIATSCSPADCHGTVSSNQGWTSPMHLVDGQWKFDITKPDGGLCADGSYAPAIIRISIDPVSLVGVVTTSSDGECPGSILSSKPFQLHQLG</sequence>
<dbReference type="AlphaFoldDB" id="A0A1X1Z8Z1"/>
<dbReference type="EMBL" id="LQPI01000048">
    <property type="protein sequence ID" value="ORW19765.1"/>
    <property type="molecule type" value="Genomic_DNA"/>
</dbReference>
<proteinExistence type="predicted"/>
<feature type="signal peptide" evidence="1">
    <location>
        <begin position="1"/>
        <end position="23"/>
    </location>
</feature>
<evidence type="ECO:0000313" key="2">
    <source>
        <dbReference type="EMBL" id="ORW19765.1"/>
    </source>
</evidence>
<name>A0A1X1Z8Z1_MYCNO</name>
<evidence type="ECO:0000256" key="1">
    <source>
        <dbReference type="SAM" id="SignalP"/>
    </source>
</evidence>
<gene>
    <name evidence="2" type="ORF">AWC18_12905</name>
</gene>
<dbReference type="Proteomes" id="UP000193108">
    <property type="component" value="Unassembled WGS sequence"/>
</dbReference>
<accession>A0A1X1Z8Z1</accession>
<keyword evidence="1" id="KW-0732">Signal</keyword>
<comment type="caution">
    <text evidence="2">The sequence shown here is derived from an EMBL/GenBank/DDBJ whole genome shotgun (WGS) entry which is preliminary data.</text>
</comment>